<dbReference type="EMBL" id="LOCL01000058">
    <property type="protein sequence ID" value="KUF14725.1"/>
    <property type="molecule type" value="Genomic_DNA"/>
</dbReference>
<accession>A0A0W7WVU8</accession>
<organism evidence="2 3">
    <name type="scientific">Streptomyces silvensis</name>
    <dbReference type="NCBI Taxonomy" id="1765722"/>
    <lineage>
        <taxon>Bacteria</taxon>
        <taxon>Bacillati</taxon>
        <taxon>Actinomycetota</taxon>
        <taxon>Actinomycetes</taxon>
        <taxon>Kitasatosporales</taxon>
        <taxon>Streptomycetaceae</taxon>
        <taxon>Streptomyces</taxon>
    </lineage>
</organism>
<dbReference type="STRING" id="1765722.AT728_29160"/>
<feature type="domain" description="Amidohydrolase-related" evidence="1">
    <location>
        <begin position="49"/>
        <end position="392"/>
    </location>
</feature>
<reference evidence="2 3" key="1">
    <citation type="submission" date="2015-12" db="EMBL/GenBank/DDBJ databases">
        <title>Draft genome sequence of Streptomyces silvensis ATCC 53525, a producer of novel hormone antagonists.</title>
        <authorList>
            <person name="Johnston C.W."/>
            <person name="Li Y."/>
            <person name="Magarvey N.A."/>
        </authorList>
    </citation>
    <scope>NUCLEOTIDE SEQUENCE [LARGE SCALE GENOMIC DNA]</scope>
    <source>
        <strain evidence="2 3">ATCC 53525</strain>
    </source>
</reference>
<dbReference type="Gene3D" id="2.30.40.10">
    <property type="entry name" value="Urease, subunit C, domain 1"/>
    <property type="match status" value="1"/>
</dbReference>
<gene>
    <name evidence="2" type="ORF">AT728_29160</name>
</gene>
<dbReference type="SUPFAM" id="SSF51556">
    <property type="entry name" value="Metallo-dependent hydrolases"/>
    <property type="match status" value="1"/>
</dbReference>
<dbReference type="Proteomes" id="UP000054804">
    <property type="component" value="Unassembled WGS sequence"/>
</dbReference>
<dbReference type="InterPro" id="IPR057744">
    <property type="entry name" value="OTAase-like"/>
</dbReference>
<dbReference type="PANTHER" id="PTHR43135:SF3">
    <property type="entry name" value="ALPHA-D-RIBOSE 1-METHYLPHOSPHONATE 5-TRIPHOSPHATE DIPHOSPHATASE"/>
    <property type="match status" value="1"/>
</dbReference>
<evidence type="ECO:0000259" key="1">
    <source>
        <dbReference type="Pfam" id="PF01979"/>
    </source>
</evidence>
<dbReference type="Gene3D" id="3.20.20.140">
    <property type="entry name" value="Metal-dependent hydrolases"/>
    <property type="match status" value="1"/>
</dbReference>
<name>A0A0W7WVU8_9ACTN</name>
<dbReference type="InterPro" id="IPR051781">
    <property type="entry name" value="Metallo-dep_Hydrolase"/>
</dbReference>
<protein>
    <recommendedName>
        <fullName evidence="1">Amidohydrolase-related domain-containing protein</fullName>
    </recommendedName>
</protein>
<keyword evidence="3" id="KW-1185">Reference proteome</keyword>
<dbReference type="InterPro" id="IPR032466">
    <property type="entry name" value="Metal_Hydrolase"/>
</dbReference>
<dbReference type="SUPFAM" id="SSF51338">
    <property type="entry name" value="Composite domain of metallo-dependent hydrolases"/>
    <property type="match status" value="2"/>
</dbReference>
<dbReference type="PANTHER" id="PTHR43135">
    <property type="entry name" value="ALPHA-D-RIBOSE 1-METHYLPHOSPHONATE 5-TRIPHOSPHATE DIPHOSPHATASE"/>
    <property type="match status" value="1"/>
</dbReference>
<evidence type="ECO:0000313" key="3">
    <source>
        <dbReference type="Proteomes" id="UP000054804"/>
    </source>
</evidence>
<dbReference type="Pfam" id="PF01979">
    <property type="entry name" value="Amidohydro_1"/>
    <property type="match status" value="1"/>
</dbReference>
<dbReference type="AlphaFoldDB" id="A0A0W7WVU8"/>
<sequence>MTLLTAPRWWNGHRAHANARVLVRDGKVVDTACRHPPPGTTVVDLPRHTLLPGLIDCHVHVAPAPPSPELPTTGGQVLAALPALRALLANGFTTARDLGCAPQDPPTVHLRHALERGIITGPRLLLAPHLISARAGHGDRSPFAAFPGEGEAGAVADGRDEVARRVRLEARLRADWIKCVATGGVTSVNDDPGRPTYSQDELDILVRTATDLGLPCATHAFSDEGIKRAVRAGVRSVEHACLATPPVLDLLADHAVFLVPTLYSVRYFLDRLDDDGFWADRSDAREKVAQHADTLRGHGARVAASRATVAYGTDAGMFPHAENWREFPAMTTAGLTPEDALRTATGTAADLLQRPALGAIRPGAQADLVAVPGDPLRDIDVMGAVDFVMQRGVVRHSP</sequence>
<evidence type="ECO:0000313" key="2">
    <source>
        <dbReference type="EMBL" id="KUF14725.1"/>
    </source>
</evidence>
<dbReference type="InterPro" id="IPR006680">
    <property type="entry name" value="Amidohydro-rel"/>
</dbReference>
<comment type="caution">
    <text evidence="2">The sequence shown here is derived from an EMBL/GenBank/DDBJ whole genome shotgun (WGS) entry which is preliminary data.</text>
</comment>
<dbReference type="InterPro" id="IPR011059">
    <property type="entry name" value="Metal-dep_hydrolase_composite"/>
</dbReference>
<dbReference type="GO" id="GO:0016810">
    <property type="term" value="F:hydrolase activity, acting on carbon-nitrogen (but not peptide) bonds"/>
    <property type="evidence" value="ECO:0007669"/>
    <property type="project" value="InterPro"/>
</dbReference>
<dbReference type="CDD" id="cd01299">
    <property type="entry name" value="Met_dep_hydrolase_A"/>
    <property type="match status" value="1"/>
</dbReference>
<proteinExistence type="predicted"/>